<dbReference type="Gene3D" id="3.30.1050.10">
    <property type="entry name" value="SCP2 sterol-binding domain"/>
    <property type="match status" value="1"/>
</dbReference>
<dbReference type="RefSeq" id="WP_092530116.1">
    <property type="nucleotide sequence ID" value="NZ_FOWW01000003.1"/>
</dbReference>
<dbReference type="Pfam" id="PF14864">
    <property type="entry name" value="Alkyl_sulf_C"/>
    <property type="match status" value="1"/>
</dbReference>
<feature type="domain" description="Alkyl sulfatase C-terminal" evidence="1">
    <location>
        <begin position="34"/>
        <end position="143"/>
    </location>
</feature>
<dbReference type="InterPro" id="IPR036527">
    <property type="entry name" value="SCP2_sterol-bd_dom_sf"/>
</dbReference>
<organism evidence="2 3">
    <name type="scientific">Amycolatopsis arida</name>
    <dbReference type="NCBI Taxonomy" id="587909"/>
    <lineage>
        <taxon>Bacteria</taxon>
        <taxon>Bacillati</taxon>
        <taxon>Actinomycetota</taxon>
        <taxon>Actinomycetes</taxon>
        <taxon>Pseudonocardiales</taxon>
        <taxon>Pseudonocardiaceae</taxon>
        <taxon>Amycolatopsis</taxon>
    </lineage>
</organism>
<dbReference type="EMBL" id="FOWW01000003">
    <property type="protein sequence ID" value="SFP81407.1"/>
    <property type="molecule type" value="Genomic_DNA"/>
</dbReference>
<keyword evidence="3" id="KW-1185">Reference proteome</keyword>
<evidence type="ECO:0000313" key="3">
    <source>
        <dbReference type="Proteomes" id="UP000198727"/>
    </source>
</evidence>
<dbReference type="STRING" id="587909.SAMN05421810_103497"/>
<protein>
    <submittedName>
        <fullName evidence="2">Alkyl sulfatase C-terminal</fullName>
    </submittedName>
</protein>
<evidence type="ECO:0000313" key="2">
    <source>
        <dbReference type="EMBL" id="SFP81407.1"/>
    </source>
</evidence>
<accession>A0A1I5TFE2</accession>
<dbReference type="Proteomes" id="UP000198727">
    <property type="component" value="Unassembled WGS sequence"/>
</dbReference>
<dbReference type="AlphaFoldDB" id="A0A1I5TFE2"/>
<dbReference type="InterPro" id="IPR029229">
    <property type="entry name" value="Alkyl_sulf_C"/>
</dbReference>
<dbReference type="OrthoDB" id="5243187at2"/>
<name>A0A1I5TFE2_9PSEU</name>
<proteinExistence type="predicted"/>
<dbReference type="SUPFAM" id="SSF55718">
    <property type="entry name" value="SCP-like"/>
    <property type="match status" value="1"/>
</dbReference>
<gene>
    <name evidence="2" type="ORF">SAMN05421810_103497</name>
</gene>
<sequence length="145" mass="15574">MTEQAGTGTTDLVARLDVLAREPDTPAESRTRLLDALFDRMAARLRPGRAAAVDAAVCWRFPGGTGDGGFDRYEMVIRDGRCTVGRDLREPRRRVTVTLDPGDLGALLTGGATPVVLFVTGRIRVRGDLAFAAGLLGFFDLPEKG</sequence>
<reference evidence="3" key="1">
    <citation type="submission" date="2016-10" db="EMBL/GenBank/DDBJ databases">
        <authorList>
            <person name="Varghese N."/>
            <person name="Submissions S."/>
        </authorList>
    </citation>
    <scope>NUCLEOTIDE SEQUENCE [LARGE SCALE GENOMIC DNA]</scope>
    <source>
        <strain evidence="3">CGMCC 4.5579</strain>
    </source>
</reference>
<evidence type="ECO:0000259" key="1">
    <source>
        <dbReference type="Pfam" id="PF14864"/>
    </source>
</evidence>